<name>A0A0L6W2F2_9FIRM</name>
<comment type="subcellular location">
    <subcellularLocation>
        <location evidence="1">Cell membrane</location>
        <topology evidence="1">Multi-pass membrane protein</topology>
    </subcellularLocation>
</comment>
<dbReference type="PATRIC" id="fig|281456.6.peg.1681"/>
<feature type="transmembrane region" description="Helical" evidence="8">
    <location>
        <begin position="468"/>
        <end position="488"/>
    </location>
</feature>
<feature type="transmembrane region" description="Helical" evidence="8">
    <location>
        <begin position="344"/>
        <end position="362"/>
    </location>
</feature>
<evidence type="ECO:0000256" key="6">
    <source>
        <dbReference type="ARBA" id="ARBA00022989"/>
    </source>
</evidence>
<dbReference type="PANTHER" id="PTHR30047:SF7">
    <property type="entry name" value="HIGH-AFFINITY CHOLINE TRANSPORT PROTEIN"/>
    <property type="match status" value="1"/>
</dbReference>
<evidence type="ECO:0000256" key="1">
    <source>
        <dbReference type="ARBA" id="ARBA00004651"/>
    </source>
</evidence>
<evidence type="ECO:0000313" key="9">
    <source>
        <dbReference type="EMBL" id="KNZ69757.1"/>
    </source>
</evidence>
<keyword evidence="3" id="KW-0813">Transport</keyword>
<dbReference type="NCBIfam" id="TIGR00842">
    <property type="entry name" value="bcct"/>
    <property type="match status" value="1"/>
</dbReference>
<dbReference type="InterPro" id="IPR018093">
    <property type="entry name" value="BCCT_CS"/>
</dbReference>
<dbReference type="RefSeq" id="WP_052217762.1">
    <property type="nucleotide sequence ID" value="NZ_LGTE01000009.1"/>
</dbReference>
<dbReference type="PANTHER" id="PTHR30047">
    <property type="entry name" value="HIGH-AFFINITY CHOLINE TRANSPORT PROTEIN-RELATED"/>
    <property type="match status" value="1"/>
</dbReference>
<gene>
    <name evidence="9" type="ORF">Tfer_1575</name>
</gene>
<organism evidence="9 10">
    <name type="scientific">Thermincola ferriacetica</name>
    <dbReference type="NCBI Taxonomy" id="281456"/>
    <lineage>
        <taxon>Bacteria</taxon>
        <taxon>Bacillati</taxon>
        <taxon>Bacillota</taxon>
        <taxon>Clostridia</taxon>
        <taxon>Eubacteriales</taxon>
        <taxon>Thermincolaceae</taxon>
        <taxon>Thermincola</taxon>
    </lineage>
</organism>
<evidence type="ECO:0000313" key="10">
    <source>
        <dbReference type="Proteomes" id="UP000037175"/>
    </source>
</evidence>
<feature type="transmembrane region" description="Helical" evidence="8">
    <location>
        <begin position="443"/>
        <end position="462"/>
    </location>
</feature>
<evidence type="ECO:0000256" key="4">
    <source>
        <dbReference type="ARBA" id="ARBA00022475"/>
    </source>
</evidence>
<feature type="transmembrane region" description="Helical" evidence="8">
    <location>
        <begin position="188"/>
        <end position="206"/>
    </location>
</feature>
<feature type="transmembrane region" description="Helical" evidence="8">
    <location>
        <begin position="143"/>
        <end position="161"/>
    </location>
</feature>
<keyword evidence="7 8" id="KW-0472">Membrane</keyword>
<comment type="caution">
    <text evidence="9">The sequence shown here is derived from an EMBL/GenBank/DDBJ whole genome shotgun (WGS) entry which is preliminary data.</text>
</comment>
<evidence type="ECO:0000256" key="8">
    <source>
        <dbReference type="SAM" id="Phobius"/>
    </source>
</evidence>
<evidence type="ECO:0000256" key="2">
    <source>
        <dbReference type="ARBA" id="ARBA00005658"/>
    </source>
</evidence>
<feature type="transmembrane region" description="Helical" evidence="8">
    <location>
        <begin position="12"/>
        <end position="30"/>
    </location>
</feature>
<feature type="transmembrane region" description="Helical" evidence="8">
    <location>
        <begin position="89"/>
        <end position="110"/>
    </location>
</feature>
<protein>
    <submittedName>
        <fullName evidence="9">Choline/carnitine/betaine transporter</fullName>
    </submittedName>
</protein>
<dbReference type="EMBL" id="LGTE01000009">
    <property type="protein sequence ID" value="KNZ69757.1"/>
    <property type="molecule type" value="Genomic_DNA"/>
</dbReference>
<feature type="transmembrane region" description="Helical" evidence="8">
    <location>
        <begin position="402"/>
        <end position="431"/>
    </location>
</feature>
<dbReference type="GO" id="GO:0022857">
    <property type="term" value="F:transmembrane transporter activity"/>
    <property type="evidence" value="ECO:0007669"/>
    <property type="project" value="InterPro"/>
</dbReference>
<accession>A0A0L6W2F2</accession>
<keyword evidence="4" id="KW-1003">Cell membrane</keyword>
<proteinExistence type="inferred from homology"/>
<keyword evidence="5 8" id="KW-0812">Transmembrane</keyword>
<dbReference type="Pfam" id="PF02028">
    <property type="entry name" value="BCCT"/>
    <property type="match status" value="1"/>
</dbReference>
<evidence type="ECO:0000256" key="7">
    <source>
        <dbReference type="ARBA" id="ARBA00023136"/>
    </source>
</evidence>
<keyword evidence="10" id="KW-1185">Reference proteome</keyword>
<feature type="transmembrane region" description="Helical" evidence="8">
    <location>
        <begin position="260"/>
        <end position="280"/>
    </location>
</feature>
<dbReference type="PROSITE" id="PS01303">
    <property type="entry name" value="BCCT"/>
    <property type="match status" value="1"/>
</dbReference>
<evidence type="ECO:0000256" key="3">
    <source>
        <dbReference type="ARBA" id="ARBA00022448"/>
    </source>
</evidence>
<reference evidence="10" key="1">
    <citation type="submission" date="2015-07" db="EMBL/GenBank/DDBJ databases">
        <title>Complete Genome of Thermincola ferriacetica strain Z-0001T.</title>
        <authorList>
            <person name="Lusk B."/>
            <person name="Badalamenti J.P."/>
            <person name="Parameswaran P."/>
            <person name="Bond D.R."/>
            <person name="Torres C.I."/>
        </authorList>
    </citation>
    <scope>NUCLEOTIDE SEQUENCE [LARGE SCALE GENOMIC DNA]</scope>
    <source>
        <strain evidence="10">Z-0001</strain>
    </source>
</reference>
<dbReference type="Proteomes" id="UP000037175">
    <property type="component" value="Unassembled WGS sequence"/>
</dbReference>
<comment type="similarity">
    <text evidence="2">Belongs to the BCCT transporter (TC 2.A.15) family.</text>
</comment>
<feature type="transmembrane region" description="Helical" evidence="8">
    <location>
        <begin position="226"/>
        <end position="248"/>
    </location>
</feature>
<dbReference type="AlphaFoldDB" id="A0A0L6W2F2"/>
<feature type="transmembrane region" description="Helical" evidence="8">
    <location>
        <begin position="315"/>
        <end position="332"/>
    </location>
</feature>
<feature type="transmembrane region" description="Helical" evidence="8">
    <location>
        <begin position="50"/>
        <end position="69"/>
    </location>
</feature>
<dbReference type="InterPro" id="IPR000060">
    <property type="entry name" value="BCCT_transptr"/>
</dbReference>
<dbReference type="GO" id="GO:0005886">
    <property type="term" value="C:plasma membrane"/>
    <property type="evidence" value="ECO:0007669"/>
    <property type="project" value="UniProtKB-SubCell"/>
</dbReference>
<sequence length="499" mass="54614">MSDGLVRKDKTLSRVMGILAVVFVLAGSIFPQRMNQALQNALQFITGNFGWSFLLIVLGFVAFCLILAFSKYGNVKLGRPEDEPEYSTFSWFAMLFSAGMGIGLVFWSVAEPLSHYSNPPFGKPYSDEAIEIAMRYTFFHWGIHPWAVYGIVGLALAYFGFRKDLPMLISSTFQPILGERIKGPVGKALDGLAVFATIFGVATSLGLGTMQINSGLKYLFNIPNSIWTNIGIVAIITILFTLSALSGIGRGIKILSNTNVALAVLLLIFMAIIGPTRFLVNLMTATVGQYMQSFLSMSLNTDPVKQTGWVNSWTVFYWAWWIAWAPFVGGFIARISKGRTIREFVLGVLIAPVVFCFLWMGVFGGTALHLAGIQRQNIVPAVLKDIASGLFMVFHYYPLTGLLSGLALILIITFFVTSADSATFVVGMLLSHGSLEPAASTKVFWGVIQGAIAVVLLITGGLTALQTASIVAAFPFMFVMVLMAYSMIMDLRREKTEVY</sequence>
<keyword evidence="6 8" id="KW-1133">Transmembrane helix</keyword>
<evidence type="ECO:0000256" key="5">
    <source>
        <dbReference type="ARBA" id="ARBA00022692"/>
    </source>
</evidence>